<reference evidence="2" key="1">
    <citation type="submission" date="2016-10" db="EMBL/GenBank/DDBJ databases">
        <authorList>
            <person name="de Groot N.N."/>
        </authorList>
    </citation>
    <scope>NUCLEOTIDE SEQUENCE</scope>
</reference>
<sequence length="230" mass="27488">MIISFLLYLINISHILTTFFVIGTIIMTHIPIRLTSYKVRIKSTRICGYKHTINRYFFEKLIASCFIGVMPPKFHTTGKIFLISCHCFFVNRNFFFFIGRSIHIPIITQKPTIAITNHKFFYSRTHIILTLINHIHRSQKPCNISHRPTCTIFHFFIFIVRHFCIFSIVGFIWQFIVKHFHLLHRTQKLMHHIFKFILSNYTQFLRCKNTIHTICPIPNRSRFKVISSIR</sequence>
<organism evidence="2">
    <name type="scientific">hydrothermal vent metagenome</name>
    <dbReference type="NCBI Taxonomy" id="652676"/>
    <lineage>
        <taxon>unclassified sequences</taxon>
        <taxon>metagenomes</taxon>
        <taxon>ecological metagenomes</taxon>
    </lineage>
</organism>
<accession>A0A1W1D1C4</accession>
<dbReference type="EMBL" id="FPHM01000310">
    <property type="protein sequence ID" value="SFV71775.1"/>
    <property type="molecule type" value="Genomic_DNA"/>
</dbReference>
<evidence type="ECO:0000313" key="2">
    <source>
        <dbReference type="EMBL" id="SFV71775.1"/>
    </source>
</evidence>
<keyword evidence="1" id="KW-0472">Membrane</keyword>
<keyword evidence="1" id="KW-1133">Transmembrane helix</keyword>
<protein>
    <submittedName>
        <fullName evidence="2">Uncharacterized protein</fullName>
    </submittedName>
</protein>
<gene>
    <name evidence="2" type="ORF">MNB_SV-13-622</name>
</gene>
<keyword evidence="1" id="KW-0812">Transmembrane</keyword>
<evidence type="ECO:0000256" key="1">
    <source>
        <dbReference type="SAM" id="Phobius"/>
    </source>
</evidence>
<proteinExistence type="predicted"/>
<name>A0A1W1D1C4_9ZZZZ</name>
<dbReference type="AlphaFoldDB" id="A0A1W1D1C4"/>
<feature type="transmembrane region" description="Helical" evidence="1">
    <location>
        <begin position="6"/>
        <end position="32"/>
    </location>
</feature>
<feature type="transmembrane region" description="Helical" evidence="1">
    <location>
        <begin position="155"/>
        <end position="176"/>
    </location>
</feature>